<dbReference type="PIRSF" id="PIRSF006806">
    <property type="entry name" value="FTHF_cligase"/>
    <property type="match status" value="1"/>
</dbReference>
<dbReference type="NCBIfam" id="TIGR02727">
    <property type="entry name" value="MTHFS_bact"/>
    <property type="match status" value="1"/>
</dbReference>
<proteinExistence type="inferred from homology"/>
<dbReference type="Proteomes" id="UP001597267">
    <property type="component" value="Unassembled WGS sequence"/>
</dbReference>
<dbReference type="PANTHER" id="PTHR23407">
    <property type="entry name" value="ATPASE INHIBITOR/5-FORMYLTETRAHYDROFOLATE CYCLO-LIGASE"/>
    <property type="match status" value="1"/>
</dbReference>
<evidence type="ECO:0000256" key="3">
    <source>
        <dbReference type="ARBA" id="ARBA00022840"/>
    </source>
</evidence>
<protein>
    <recommendedName>
        <fullName evidence="4">5-formyltetrahydrofolate cyclo-ligase</fullName>
        <ecNumber evidence="4">6.3.3.2</ecNumber>
    </recommendedName>
</protein>
<dbReference type="GO" id="GO:0030272">
    <property type="term" value="F:5-formyltetrahydrofolate cyclo-ligase activity"/>
    <property type="evidence" value="ECO:0007669"/>
    <property type="project" value="UniProtKB-EC"/>
</dbReference>
<comment type="similarity">
    <text evidence="1 4">Belongs to the 5-formyltetrahydrofolate cyclo-ligase family.</text>
</comment>
<keyword evidence="2 4" id="KW-0547">Nucleotide-binding</keyword>
<evidence type="ECO:0000256" key="4">
    <source>
        <dbReference type="RuleBase" id="RU361279"/>
    </source>
</evidence>
<dbReference type="RefSeq" id="WP_125713142.1">
    <property type="nucleotide sequence ID" value="NZ_JBHTOP010000026.1"/>
</dbReference>
<name>A0ABW4J8T3_9LACO</name>
<comment type="cofactor">
    <cofactor evidence="4">
        <name>Mg(2+)</name>
        <dbReference type="ChEBI" id="CHEBI:18420"/>
    </cofactor>
</comment>
<dbReference type="EC" id="6.3.3.2" evidence="4"/>
<evidence type="ECO:0000256" key="2">
    <source>
        <dbReference type="ARBA" id="ARBA00022741"/>
    </source>
</evidence>
<comment type="catalytic activity">
    <reaction evidence="4">
        <text>(6S)-5-formyl-5,6,7,8-tetrahydrofolate + ATP = (6R)-5,10-methenyltetrahydrofolate + ADP + phosphate</text>
        <dbReference type="Rhea" id="RHEA:10488"/>
        <dbReference type="ChEBI" id="CHEBI:30616"/>
        <dbReference type="ChEBI" id="CHEBI:43474"/>
        <dbReference type="ChEBI" id="CHEBI:57455"/>
        <dbReference type="ChEBI" id="CHEBI:57457"/>
        <dbReference type="ChEBI" id="CHEBI:456216"/>
        <dbReference type="EC" id="6.3.3.2"/>
    </reaction>
</comment>
<keyword evidence="4" id="KW-0460">Magnesium</keyword>
<dbReference type="InterPro" id="IPR002698">
    <property type="entry name" value="FTHF_cligase"/>
</dbReference>
<organism evidence="5 6">
    <name type="scientific">Agrilactobacillus yilanensis</name>
    <dbReference type="NCBI Taxonomy" id="2485997"/>
    <lineage>
        <taxon>Bacteria</taxon>
        <taxon>Bacillati</taxon>
        <taxon>Bacillota</taxon>
        <taxon>Bacilli</taxon>
        <taxon>Lactobacillales</taxon>
        <taxon>Lactobacillaceae</taxon>
        <taxon>Agrilactobacillus</taxon>
    </lineage>
</organism>
<sequence length="184" mass="20917">MDKVTFRKQQIDRLVEFSKTDQKVTEEAQLTKALYQLASFQNAETIGIVIGQAIEFNTKPLIKAIQNLGKKVYVPRTLPDYQMTFLPYPEKETDLEKSSFGILEPKMDETARLDPPDLVIVPGIAFSKDGHYRIGFGAGYYDRYLNRYQPKTTALVLSPMLYDAPQWPVSMLDVPVEDLLIAHG</sequence>
<dbReference type="InterPro" id="IPR024185">
    <property type="entry name" value="FTHF_cligase-like_sf"/>
</dbReference>
<keyword evidence="6" id="KW-1185">Reference proteome</keyword>
<evidence type="ECO:0000313" key="6">
    <source>
        <dbReference type="Proteomes" id="UP001597267"/>
    </source>
</evidence>
<comment type="caution">
    <text evidence="5">The sequence shown here is derived from an EMBL/GenBank/DDBJ whole genome shotgun (WGS) entry which is preliminary data.</text>
</comment>
<evidence type="ECO:0000256" key="1">
    <source>
        <dbReference type="ARBA" id="ARBA00010638"/>
    </source>
</evidence>
<evidence type="ECO:0000313" key="5">
    <source>
        <dbReference type="EMBL" id="MFD1672776.1"/>
    </source>
</evidence>
<dbReference type="PANTHER" id="PTHR23407:SF1">
    <property type="entry name" value="5-FORMYLTETRAHYDROFOLATE CYCLO-LIGASE"/>
    <property type="match status" value="1"/>
</dbReference>
<reference evidence="6" key="1">
    <citation type="journal article" date="2019" name="Int. J. Syst. Evol. Microbiol.">
        <title>The Global Catalogue of Microorganisms (GCM) 10K type strain sequencing project: providing services to taxonomists for standard genome sequencing and annotation.</title>
        <authorList>
            <consortium name="The Broad Institute Genomics Platform"/>
            <consortium name="The Broad Institute Genome Sequencing Center for Infectious Disease"/>
            <person name="Wu L."/>
            <person name="Ma J."/>
        </authorList>
    </citation>
    <scope>NUCLEOTIDE SEQUENCE [LARGE SCALE GENOMIC DNA]</scope>
    <source>
        <strain evidence="6">CCM 8896</strain>
    </source>
</reference>
<accession>A0ABW4J8T3</accession>
<dbReference type="Gene3D" id="3.40.50.10420">
    <property type="entry name" value="NagB/RpiA/CoA transferase-like"/>
    <property type="match status" value="1"/>
</dbReference>
<dbReference type="EMBL" id="JBHTOP010000026">
    <property type="protein sequence ID" value="MFD1672776.1"/>
    <property type="molecule type" value="Genomic_DNA"/>
</dbReference>
<keyword evidence="5" id="KW-0436">Ligase</keyword>
<keyword evidence="3 4" id="KW-0067">ATP-binding</keyword>
<dbReference type="SUPFAM" id="SSF100950">
    <property type="entry name" value="NagB/RpiA/CoA transferase-like"/>
    <property type="match status" value="1"/>
</dbReference>
<dbReference type="InterPro" id="IPR037171">
    <property type="entry name" value="NagB/RpiA_transferase-like"/>
</dbReference>
<keyword evidence="4" id="KW-0479">Metal-binding</keyword>
<gene>
    <name evidence="5" type="ORF">ACFQ5M_11750</name>
</gene>
<dbReference type="Pfam" id="PF01812">
    <property type="entry name" value="5-FTHF_cyc-lig"/>
    <property type="match status" value="1"/>
</dbReference>